<accession>A0AAE0AQ27</accession>
<dbReference type="EMBL" id="JANJYJ010000003">
    <property type="protein sequence ID" value="KAK3221670.1"/>
    <property type="molecule type" value="Genomic_DNA"/>
</dbReference>
<dbReference type="Pfam" id="PF01507">
    <property type="entry name" value="PAPS_reduct"/>
    <property type="match status" value="1"/>
</dbReference>
<sequence length="174" mass="19980">MRLEYKFPDVVEVQALITGQRKYQYPGNRSGNSEVQVDPIFKSLDGGVGSLVKWNPVANVQGGDIRNFLRAMNVHVNSLHLKGYISIVWQHEREGRWWWEDAKARGAHGSVKPWAPNRNRFRKTETGTVTVTAGYGTGWKPVPNRFGYGYGRLKTDQNRRFNRRFGRFLPKTDG</sequence>
<dbReference type="Gene3D" id="3.40.50.620">
    <property type="entry name" value="HUPs"/>
    <property type="match status" value="1"/>
</dbReference>
<evidence type="ECO:0000259" key="3">
    <source>
        <dbReference type="Pfam" id="PF01507"/>
    </source>
</evidence>
<gene>
    <name evidence="4" type="ORF">Dsin_008695</name>
</gene>
<keyword evidence="1" id="KW-0408">Iron</keyword>
<evidence type="ECO:0000256" key="2">
    <source>
        <dbReference type="ARBA" id="ARBA00023014"/>
    </source>
</evidence>
<feature type="domain" description="Phosphoadenosine phosphosulphate reductase" evidence="3">
    <location>
        <begin position="12"/>
        <end position="87"/>
    </location>
</feature>
<dbReference type="PANTHER" id="PTHR46482:SF9">
    <property type="entry name" value="5'-ADENYLYLSULFATE REDUCTASE 1, CHLOROPLASTIC"/>
    <property type="match status" value="1"/>
</dbReference>
<name>A0AAE0AQ27_9ROSI</name>
<organism evidence="4 5">
    <name type="scientific">Dipteronia sinensis</name>
    <dbReference type="NCBI Taxonomy" id="43782"/>
    <lineage>
        <taxon>Eukaryota</taxon>
        <taxon>Viridiplantae</taxon>
        <taxon>Streptophyta</taxon>
        <taxon>Embryophyta</taxon>
        <taxon>Tracheophyta</taxon>
        <taxon>Spermatophyta</taxon>
        <taxon>Magnoliopsida</taxon>
        <taxon>eudicotyledons</taxon>
        <taxon>Gunneridae</taxon>
        <taxon>Pentapetalae</taxon>
        <taxon>rosids</taxon>
        <taxon>malvids</taxon>
        <taxon>Sapindales</taxon>
        <taxon>Sapindaceae</taxon>
        <taxon>Hippocastanoideae</taxon>
        <taxon>Acereae</taxon>
        <taxon>Dipteronia</taxon>
    </lineage>
</organism>
<dbReference type="AlphaFoldDB" id="A0AAE0AQ27"/>
<keyword evidence="5" id="KW-1185">Reference proteome</keyword>
<dbReference type="Proteomes" id="UP001281410">
    <property type="component" value="Unassembled WGS sequence"/>
</dbReference>
<dbReference type="SUPFAM" id="SSF52402">
    <property type="entry name" value="Adenine nucleotide alpha hydrolases-like"/>
    <property type="match status" value="1"/>
</dbReference>
<protein>
    <recommendedName>
        <fullName evidence="3">Phosphoadenosine phosphosulphate reductase domain-containing protein</fullName>
    </recommendedName>
</protein>
<keyword evidence="2" id="KW-0411">Iron-sulfur</keyword>
<evidence type="ECO:0000313" key="5">
    <source>
        <dbReference type="Proteomes" id="UP001281410"/>
    </source>
</evidence>
<dbReference type="GO" id="GO:0003824">
    <property type="term" value="F:catalytic activity"/>
    <property type="evidence" value="ECO:0007669"/>
    <property type="project" value="InterPro"/>
</dbReference>
<dbReference type="InterPro" id="IPR014729">
    <property type="entry name" value="Rossmann-like_a/b/a_fold"/>
</dbReference>
<reference evidence="4" key="1">
    <citation type="journal article" date="2023" name="Plant J.">
        <title>Genome sequences and population genomics provide insights into the demographic history, inbreeding, and mutation load of two 'living fossil' tree species of Dipteronia.</title>
        <authorList>
            <person name="Feng Y."/>
            <person name="Comes H.P."/>
            <person name="Chen J."/>
            <person name="Zhu S."/>
            <person name="Lu R."/>
            <person name="Zhang X."/>
            <person name="Li P."/>
            <person name="Qiu J."/>
            <person name="Olsen K.M."/>
            <person name="Qiu Y."/>
        </authorList>
    </citation>
    <scope>NUCLEOTIDE SEQUENCE</scope>
    <source>
        <strain evidence="4">NBL</strain>
    </source>
</reference>
<dbReference type="GO" id="GO:0051536">
    <property type="term" value="F:iron-sulfur cluster binding"/>
    <property type="evidence" value="ECO:0007669"/>
    <property type="project" value="UniProtKB-KW"/>
</dbReference>
<dbReference type="InterPro" id="IPR002500">
    <property type="entry name" value="PAPS_reduct_dom"/>
</dbReference>
<proteinExistence type="predicted"/>
<comment type="caution">
    <text evidence="4">The sequence shown here is derived from an EMBL/GenBank/DDBJ whole genome shotgun (WGS) entry which is preliminary data.</text>
</comment>
<evidence type="ECO:0000313" key="4">
    <source>
        <dbReference type="EMBL" id="KAK3221670.1"/>
    </source>
</evidence>
<evidence type="ECO:0000256" key="1">
    <source>
        <dbReference type="ARBA" id="ARBA00023004"/>
    </source>
</evidence>
<dbReference type="PANTHER" id="PTHR46482">
    <property type="entry name" value="5'-ADENYLYLSULFATE REDUCTASE 3, CHLOROPLASTIC"/>
    <property type="match status" value="1"/>
</dbReference>
<keyword evidence="2" id="KW-0479">Metal-binding</keyword>